<sequence length="43" mass="4950">MVSDAQSAPTSGSTSFMANMRIFFVHRLLMLCQLDCWLNYIFC</sequence>
<protein>
    <submittedName>
        <fullName evidence="1">Uncharacterized protein</fullName>
    </submittedName>
</protein>
<dbReference type="AlphaFoldDB" id="A0A0A9BGD9"/>
<evidence type="ECO:0000313" key="1">
    <source>
        <dbReference type="EMBL" id="JAD58367.1"/>
    </source>
</evidence>
<reference evidence="1" key="2">
    <citation type="journal article" date="2015" name="Data Brief">
        <title>Shoot transcriptome of the giant reed, Arundo donax.</title>
        <authorList>
            <person name="Barrero R.A."/>
            <person name="Guerrero F.D."/>
            <person name="Moolhuijzen P."/>
            <person name="Goolsby J.A."/>
            <person name="Tidwell J."/>
            <person name="Bellgard S.E."/>
            <person name="Bellgard M.I."/>
        </authorList>
    </citation>
    <scope>NUCLEOTIDE SEQUENCE</scope>
    <source>
        <tissue evidence="1">Shoot tissue taken approximately 20 cm above the soil surface</tissue>
    </source>
</reference>
<name>A0A0A9BGD9_ARUDO</name>
<accession>A0A0A9BGD9</accession>
<proteinExistence type="predicted"/>
<organism evidence="1">
    <name type="scientific">Arundo donax</name>
    <name type="common">Giant reed</name>
    <name type="synonym">Donax arundinaceus</name>
    <dbReference type="NCBI Taxonomy" id="35708"/>
    <lineage>
        <taxon>Eukaryota</taxon>
        <taxon>Viridiplantae</taxon>
        <taxon>Streptophyta</taxon>
        <taxon>Embryophyta</taxon>
        <taxon>Tracheophyta</taxon>
        <taxon>Spermatophyta</taxon>
        <taxon>Magnoliopsida</taxon>
        <taxon>Liliopsida</taxon>
        <taxon>Poales</taxon>
        <taxon>Poaceae</taxon>
        <taxon>PACMAD clade</taxon>
        <taxon>Arundinoideae</taxon>
        <taxon>Arundineae</taxon>
        <taxon>Arundo</taxon>
    </lineage>
</organism>
<reference evidence="1" key="1">
    <citation type="submission" date="2014-09" db="EMBL/GenBank/DDBJ databases">
        <authorList>
            <person name="Magalhaes I.L.F."/>
            <person name="Oliveira U."/>
            <person name="Santos F.R."/>
            <person name="Vidigal T.H.D.A."/>
            <person name="Brescovit A.D."/>
            <person name="Santos A.J."/>
        </authorList>
    </citation>
    <scope>NUCLEOTIDE SEQUENCE</scope>
    <source>
        <tissue evidence="1">Shoot tissue taken approximately 20 cm above the soil surface</tissue>
    </source>
</reference>
<dbReference type="EMBL" id="GBRH01239528">
    <property type="protein sequence ID" value="JAD58367.1"/>
    <property type="molecule type" value="Transcribed_RNA"/>
</dbReference>